<dbReference type="EMBL" id="OV121133">
    <property type="protein sequence ID" value="CAH0551068.1"/>
    <property type="molecule type" value="Genomic_DNA"/>
</dbReference>
<organism evidence="1 2">
    <name type="scientific">Brassicogethes aeneus</name>
    <name type="common">Rape pollen beetle</name>
    <name type="synonym">Meligethes aeneus</name>
    <dbReference type="NCBI Taxonomy" id="1431903"/>
    <lineage>
        <taxon>Eukaryota</taxon>
        <taxon>Metazoa</taxon>
        <taxon>Ecdysozoa</taxon>
        <taxon>Arthropoda</taxon>
        <taxon>Hexapoda</taxon>
        <taxon>Insecta</taxon>
        <taxon>Pterygota</taxon>
        <taxon>Neoptera</taxon>
        <taxon>Endopterygota</taxon>
        <taxon>Coleoptera</taxon>
        <taxon>Polyphaga</taxon>
        <taxon>Cucujiformia</taxon>
        <taxon>Nitidulidae</taxon>
        <taxon>Meligethinae</taxon>
        <taxon>Brassicogethes</taxon>
    </lineage>
</organism>
<protein>
    <submittedName>
        <fullName evidence="1">Uncharacterized protein</fullName>
    </submittedName>
</protein>
<keyword evidence="2" id="KW-1185">Reference proteome</keyword>
<sequence>MKKEQEMEVAEKEKGDVVVVVNLFCLCCGLFTPKKNQRNISLQNFMRYTYYFNFAGILNGPDIRCLIKDQAFKHALKVDELVAYGSVKAVIENVIGSYRA</sequence>
<dbReference type="Proteomes" id="UP001154078">
    <property type="component" value="Chromosome 2"/>
</dbReference>
<reference evidence="1" key="1">
    <citation type="submission" date="2021-12" db="EMBL/GenBank/DDBJ databases">
        <authorList>
            <person name="King R."/>
        </authorList>
    </citation>
    <scope>NUCLEOTIDE SEQUENCE</scope>
</reference>
<proteinExistence type="predicted"/>
<dbReference type="AlphaFoldDB" id="A0A9P0AY48"/>
<evidence type="ECO:0000313" key="2">
    <source>
        <dbReference type="Proteomes" id="UP001154078"/>
    </source>
</evidence>
<name>A0A9P0AY48_BRAAE</name>
<evidence type="ECO:0000313" key="1">
    <source>
        <dbReference type="EMBL" id="CAH0551068.1"/>
    </source>
</evidence>
<accession>A0A9P0AY48</accession>
<dbReference type="OrthoDB" id="8063408at2759"/>
<gene>
    <name evidence="1" type="ORF">MELIAE_LOCUS3750</name>
</gene>